<comment type="catalytic activity">
    <reaction evidence="1 5">
        <text>[protein]-peptidylproline (omega=180) = [protein]-peptidylproline (omega=0)</text>
        <dbReference type="Rhea" id="RHEA:16237"/>
        <dbReference type="Rhea" id="RHEA-COMP:10747"/>
        <dbReference type="Rhea" id="RHEA-COMP:10748"/>
        <dbReference type="ChEBI" id="CHEBI:83833"/>
        <dbReference type="ChEBI" id="CHEBI:83834"/>
        <dbReference type="EC" id="5.2.1.8"/>
    </reaction>
</comment>
<keyword evidence="4 5" id="KW-0413">Isomerase</keyword>
<dbReference type="AlphaFoldDB" id="A0ABD3VYN9"/>
<feature type="compositionally biased region" description="Low complexity" evidence="6">
    <location>
        <begin position="310"/>
        <end position="359"/>
    </location>
</feature>
<evidence type="ECO:0000256" key="5">
    <source>
        <dbReference type="PROSITE-ProRule" id="PRU00277"/>
    </source>
</evidence>
<dbReference type="FunFam" id="3.10.50.40:FF:000006">
    <property type="entry name" value="Peptidyl-prolyl cis-trans isomerase"/>
    <property type="match status" value="1"/>
</dbReference>
<dbReference type="Proteomes" id="UP001634394">
    <property type="component" value="Unassembled WGS sequence"/>
</dbReference>
<feature type="compositionally biased region" description="Acidic residues" evidence="6">
    <location>
        <begin position="196"/>
        <end position="239"/>
    </location>
</feature>
<keyword evidence="9" id="KW-1185">Reference proteome</keyword>
<evidence type="ECO:0000256" key="2">
    <source>
        <dbReference type="ARBA" id="ARBA00013194"/>
    </source>
</evidence>
<keyword evidence="3 5" id="KW-0697">Rotamase</keyword>
<comment type="caution">
    <text evidence="8">The sequence shown here is derived from an EMBL/GenBank/DDBJ whole genome shotgun (WGS) entry which is preliminary data.</text>
</comment>
<feature type="domain" description="PPIase FKBP-type" evidence="7">
    <location>
        <begin position="386"/>
        <end position="472"/>
    </location>
</feature>
<accession>A0ABD3VYN9</accession>
<dbReference type="PIRSF" id="PIRSF001473">
    <property type="entry name" value="FK506-bp_FPR3"/>
    <property type="match status" value="1"/>
</dbReference>
<dbReference type="InterPro" id="IPR046357">
    <property type="entry name" value="PPIase_dom_sf"/>
</dbReference>
<dbReference type="PANTHER" id="PTHR43811">
    <property type="entry name" value="FKBP-TYPE PEPTIDYL-PROLYL CIS-TRANS ISOMERASE FKPA"/>
    <property type="match status" value="1"/>
</dbReference>
<dbReference type="GO" id="GO:0005634">
    <property type="term" value="C:nucleus"/>
    <property type="evidence" value="ECO:0007669"/>
    <property type="project" value="UniProtKB-ARBA"/>
</dbReference>
<evidence type="ECO:0000313" key="8">
    <source>
        <dbReference type="EMBL" id="KAL3865718.1"/>
    </source>
</evidence>
<dbReference type="EMBL" id="JBJQND010000009">
    <property type="protein sequence ID" value="KAL3865718.1"/>
    <property type="molecule type" value="Genomic_DNA"/>
</dbReference>
<dbReference type="GO" id="GO:0003755">
    <property type="term" value="F:peptidyl-prolyl cis-trans isomerase activity"/>
    <property type="evidence" value="ECO:0007669"/>
    <property type="project" value="UniProtKB-KW"/>
</dbReference>
<gene>
    <name evidence="8" type="ORF">ACJMK2_043079</name>
</gene>
<evidence type="ECO:0000256" key="4">
    <source>
        <dbReference type="ARBA" id="ARBA00023235"/>
    </source>
</evidence>
<dbReference type="InterPro" id="IPR041232">
    <property type="entry name" value="NPL"/>
</dbReference>
<dbReference type="SUPFAM" id="SSF54534">
    <property type="entry name" value="FKBP-like"/>
    <property type="match status" value="1"/>
</dbReference>
<evidence type="ECO:0000256" key="1">
    <source>
        <dbReference type="ARBA" id="ARBA00000971"/>
    </source>
</evidence>
<evidence type="ECO:0000256" key="3">
    <source>
        <dbReference type="ARBA" id="ARBA00023110"/>
    </source>
</evidence>
<organism evidence="8 9">
    <name type="scientific">Sinanodonta woodiana</name>
    <name type="common">Chinese pond mussel</name>
    <name type="synonym">Anodonta woodiana</name>
    <dbReference type="NCBI Taxonomy" id="1069815"/>
    <lineage>
        <taxon>Eukaryota</taxon>
        <taxon>Metazoa</taxon>
        <taxon>Spiralia</taxon>
        <taxon>Lophotrochozoa</taxon>
        <taxon>Mollusca</taxon>
        <taxon>Bivalvia</taxon>
        <taxon>Autobranchia</taxon>
        <taxon>Heteroconchia</taxon>
        <taxon>Palaeoheterodonta</taxon>
        <taxon>Unionida</taxon>
        <taxon>Unionoidea</taxon>
        <taxon>Unionidae</taxon>
        <taxon>Unioninae</taxon>
        <taxon>Sinanodonta</taxon>
    </lineage>
</organism>
<dbReference type="Pfam" id="PF17800">
    <property type="entry name" value="NPL"/>
    <property type="match status" value="1"/>
</dbReference>
<feature type="region of interest" description="Disordered" evidence="6">
    <location>
        <begin position="125"/>
        <end position="367"/>
    </location>
</feature>
<feature type="compositionally biased region" description="Basic residues" evidence="6">
    <location>
        <begin position="293"/>
        <end position="304"/>
    </location>
</feature>
<dbReference type="EC" id="5.2.1.8" evidence="2 5"/>
<dbReference type="InterPro" id="IPR001179">
    <property type="entry name" value="PPIase_FKBP_dom"/>
</dbReference>
<feature type="non-terminal residue" evidence="8">
    <location>
        <position position="1"/>
    </location>
</feature>
<name>A0ABD3VYN9_SINWO</name>
<dbReference type="PANTHER" id="PTHR43811:SF19">
    <property type="entry name" value="39 KDA FK506-BINDING NUCLEAR PROTEIN"/>
    <property type="match status" value="1"/>
</dbReference>
<dbReference type="PROSITE" id="PS50059">
    <property type="entry name" value="FKBP_PPIASE"/>
    <property type="match status" value="1"/>
</dbReference>
<protein>
    <recommendedName>
        <fullName evidence="2 5">peptidylprolyl isomerase</fullName>
        <ecNumber evidence="2 5">5.2.1.8</ecNumber>
    </recommendedName>
</protein>
<dbReference type="Gene3D" id="2.60.120.340">
    <property type="entry name" value="Nucleoplasmin core domain"/>
    <property type="match status" value="1"/>
</dbReference>
<evidence type="ECO:0000256" key="6">
    <source>
        <dbReference type="SAM" id="MobiDB-lite"/>
    </source>
</evidence>
<dbReference type="Pfam" id="PF00254">
    <property type="entry name" value="FKBP_C"/>
    <property type="match status" value="1"/>
</dbReference>
<evidence type="ECO:0000259" key="7">
    <source>
        <dbReference type="PROSITE" id="PS50059"/>
    </source>
</evidence>
<reference evidence="8 9" key="1">
    <citation type="submission" date="2024-11" db="EMBL/GenBank/DDBJ databases">
        <title>Chromosome-level genome assembly of the freshwater bivalve Anodonta woodiana.</title>
        <authorList>
            <person name="Chen X."/>
        </authorList>
    </citation>
    <scope>NUCLEOTIDE SEQUENCE [LARGE SCALE GENOMIC DNA]</scope>
    <source>
        <strain evidence="8">MN2024</strain>
        <tissue evidence="8">Gills</tissue>
    </source>
</reference>
<feature type="compositionally biased region" description="Acidic residues" evidence="6">
    <location>
        <begin position="125"/>
        <end position="158"/>
    </location>
</feature>
<dbReference type="InterPro" id="IPR023566">
    <property type="entry name" value="PPIase_Fpr3/Fpr4-like"/>
</dbReference>
<dbReference type="Gene3D" id="3.10.50.40">
    <property type="match status" value="1"/>
</dbReference>
<sequence length="472" mass="53231">EFFESLIDCLTISKLHMVVLRDLRSMFWGVTIDGGKRYTQTVERSFHISMAALEAVPEGNSSSKHLSQVSVMINHDKAEFLLCTLNHKHLLQQTLDLNFTEGEEVTFFLNGQGVVHLTGYLLEDQMDESPDDYTLGTDEEEESIEEMSDEDEESDEAPELVNIKKKKLKQLELTPGSKRKATGNDTPTKKLKLEELNEDESDEEDDSEDDDWDQDEFADFIDDEADEEESDEEEDEEDMVESKTPQGNNQSAKAQKKKKKQKQDNKDDEEQSKEIKTTPQNSLVAGGDANASAKKKKKKKKKKNKEQEDGNNQQTTAGTQQSPKPQQQTPKPQQQTPKPQQQTPKPQQQTPKPQQQQQKTPKKQVLAGGVLMEELKVGNGPDAKKGKMVHVYYVGRLSNGKEFDSCKSGKPFRFRLGKFEVIKGWEIGIEGMKVGGKRRLTVPPQQGYGSQKQGEIPPNSILVFDVELKAVS</sequence>
<proteinExistence type="predicted"/>
<evidence type="ECO:0000313" key="9">
    <source>
        <dbReference type="Proteomes" id="UP001634394"/>
    </source>
</evidence>